<dbReference type="Proteomes" id="UP001260188">
    <property type="component" value="Unassembled WGS sequence"/>
</dbReference>
<feature type="transmembrane region" description="Helical" evidence="1">
    <location>
        <begin position="163"/>
        <end position="186"/>
    </location>
</feature>
<feature type="transmembrane region" description="Helical" evidence="1">
    <location>
        <begin position="79"/>
        <end position="98"/>
    </location>
</feature>
<keyword evidence="3" id="KW-1185">Reference proteome</keyword>
<sequence>MEDGLRFDRGARYGAAIVAAMFGTYLAVASDFSAIVQAQMYAGTITNDMPYVDTLQFVLVVATLVAAFAVLPTSPMRRVGGVTLACVALFLWATFGLLRGAGHLAHLDPLWEVVLNQGFIALLAGVGGWVVARGRHPLSWVVVIVALVPPIVGPRLVEANVTSGGYALAMQGIVIVGGLVATWAAVGIDRLLRRRISGRDAATRRPARSATTRNEP</sequence>
<organism evidence="2 3">
    <name type="scientific">Microbacterium paludicola</name>
    <dbReference type="NCBI Taxonomy" id="300019"/>
    <lineage>
        <taxon>Bacteria</taxon>
        <taxon>Bacillati</taxon>
        <taxon>Actinomycetota</taxon>
        <taxon>Actinomycetes</taxon>
        <taxon>Micrococcales</taxon>
        <taxon>Microbacteriaceae</taxon>
        <taxon>Microbacterium</taxon>
    </lineage>
</organism>
<dbReference type="RefSeq" id="WP_064955228.1">
    <property type="nucleotide sequence ID" value="NZ_CP018134.1"/>
</dbReference>
<keyword evidence="1" id="KW-0812">Transmembrane</keyword>
<gene>
    <name evidence="2" type="ORF">QE367_002267</name>
</gene>
<evidence type="ECO:0000313" key="3">
    <source>
        <dbReference type="Proteomes" id="UP001260188"/>
    </source>
</evidence>
<name>A0ABU1I4I6_9MICO</name>
<feature type="transmembrane region" description="Helical" evidence="1">
    <location>
        <begin position="138"/>
        <end position="157"/>
    </location>
</feature>
<feature type="transmembrane region" description="Helical" evidence="1">
    <location>
        <begin position="110"/>
        <end position="131"/>
    </location>
</feature>
<feature type="transmembrane region" description="Helical" evidence="1">
    <location>
        <begin position="12"/>
        <end position="35"/>
    </location>
</feature>
<reference evidence="2 3" key="1">
    <citation type="submission" date="2023-08" db="EMBL/GenBank/DDBJ databases">
        <title>Functional and genomic diversity of the sorghum phyllosphere microbiome.</title>
        <authorList>
            <person name="Shade A."/>
        </authorList>
    </citation>
    <scope>NUCLEOTIDE SEQUENCE [LARGE SCALE GENOMIC DNA]</scope>
    <source>
        <strain evidence="2 3">SORGH_AS_0919</strain>
    </source>
</reference>
<keyword evidence="1" id="KW-1133">Transmembrane helix</keyword>
<proteinExistence type="predicted"/>
<accession>A0ABU1I4I6</accession>
<evidence type="ECO:0000313" key="2">
    <source>
        <dbReference type="EMBL" id="MDR6168063.1"/>
    </source>
</evidence>
<feature type="transmembrane region" description="Helical" evidence="1">
    <location>
        <begin position="55"/>
        <end position="72"/>
    </location>
</feature>
<comment type="caution">
    <text evidence="2">The sequence shown here is derived from an EMBL/GenBank/DDBJ whole genome shotgun (WGS) entry which is preliminary data.</text>
</comment>
<dbReference type="EMBL" id="JAVIZA010000001">
    <property type="protein sequence ID" value="MDR6168063.1"/>
    <property type="molecule type" value="Genomic_DNA"/>
</dbReference>
<protein>
    <submittedName>
        <fullName evidence="2">Uncharacterized protein</fullName>
    </submittedName>
</protein>
<evidence type="ECO:0000256" key="1">
    <source>
        <dbReference type="SAM" id="Phobius"/>
    </source>
</evidence>
<keyword evidence="1" id="KW-0472">Membrane</keyword>